<dbReference type="Pfam" id="PF13302">
    <property type="entry name" value="Acetyltransf_3"/>
    <property type="match status" value="1"/>
</dbReference>
<name>A0A9W9ESD8_9EURO</name>
<dbReference type="PANTHER" id="PTHR43328">
    <property type="entry name" value="ACETYLTRANSFERASE-RELATED"/>
    <property type="match status" value="1"/>
</dbReference>
<reference evidence="2" key="1">
    <citation type="submission" date="2022-11" db="EMBL/GenBank/DDBJ databases">
        <authorList>
            <person name="Petersen C."/>
        </authorList>
    </citation>
    <scope>NUCLEOTIDE SEQUENCE</scope>
    <source>
        <strain evidence="2">IBT 30069</strain>
    </source>
</reference>
<dbReference type="Proteomes" id="UP001149165">
    <property type="component" value="Unassembled WGS sequence"/>
</dbReference>
<keyword evidence="3" id="KW-1185">Reference proteome</keyword>
<dbReference type="EMBL" id="JAPQKH010000007">
    <property type="protein sequence ID" value="KAJ5087132.1"/>
    <property type="molecule type" value="Genomic_DNA"/>
</dbReference>
<gene>
    <name evidence="2" type="ORF">N7456_010748</name>
</gene>
<dbReference type="InterPro" id="IPR016181">
    <property type="entry name" value="Acyl_CoA_acyltransferase"/>
</dbReference>
<evidence type="ECO:0000259" key="1">
    <source>
        <dbReference type="Pfam" id="PF13302"/>
    </source>
</evidence>
<accession>A0A9W9ESD8</accession>
<comment type="caution">
    <text evidence="2">The sequence shown here is derived from an EMBL/GenBank/DDBJ whole genome shotgun (WGS) entry which is preliminary data.</text>
</comment>
<evidence type="ECO:0000313" key="3">
    <source>
        <dbReference type="Proteomes" id="UP001149165"/>
    </source>
</evidence>
<feature type="domain" description="N-acetyltransferase" evidence="1">
    <location>
        <begin position="124"/>
        <end position="222"/>
    </location>
</feature>
<dbReference type="InterPro" id="IPR000182">
    <property type="entry name" value="GNAT_dom"/>
</dbReference>
<dbReference type="SUPFAM" id="SSF55729">
    <property type="entry name" value="Acyl-CoA N-acyltransferases (Nat)"/>
    <property type="match status" value="1"/>
</dbReference>
<dbReference type="AlphaFoldDB" id="A0A9W9ESD8"/>
<dbReference type="GO" id="GO:0016747">
    <property type="term" value="F:acyltransferase activity, transferring groups other than amino-acyl groups"/>
    <property type="evidence" value="ECO:0007669"/>
    <property type="project" value="InterPro"/>
</dbReference>
<organism evidence="2 3">
    <name type="scientific">Penicillium angulare</name>
    <dbReference type="NCBI Taxonomy" id="116970"/>
    <lineage>
        <taxon>Eukaryota</taxon>
        <taxon>Fungi</taxon>
        <taxon>Dikarya</taxon>
        <taxon>Ascomycota</taxon>
        <taxon>Pezizomycotina</taxon>
        <taxon>Eurotiomycetes</taxon>
        <taxon>Eurotiomycetidae</taxon>
        <taxon>Eurotiales</taxon>
        <taxon>Aspergillaceae</taxon>
        <taxon>Penicillium</taxon>
    </lineage>
</organism>
<dbReference type="OrthoDB" id="630895at2759"/>
<proteinExistence type="predicted"/>
<dbReference type="PANTHER" id="PTHR43328:SF1">
    <property type="entry name" value="N-ACETYLTRANSFERASE DOMAIN-CONTAINING PROTEIN"/>
    <property type="match status" value="1"/>
</dbReference>
<evidence type="ECO:0000313" key="2">
    <source>
        <dbReference type="EMBL" id="KAJ5087132.1"/>
    </source>
</evidence>
<protein>
    <submittedName>
        <fullName evidence="2">Acetyltransferase GNAT family</fullName>
    </submittedName>
</protein>
<dbReference type="Gene3D" id="3.40.630.30">
    <property type="match status" value="1"/>
</dbReference>
<reference evidence="2" key="2">
    <citation type="journal article" date="2023" name="IMA Fungus">
        <title>Comparative genomic study of the Penicillium genus elucidates a diverse pangenome and 15 lateral gene transfer events.</title>
        <authorList>
            <person name="Petersen C."/>
            <person name="Sorensen T."/>
            <person name="Nielsen M.R."/>
            <person name="Sondergaard T.E."/>
            <person name="Sorensen J.L."/>
            <person name="Fitzpatrick D.A."/>
            <person name="Frisvad J.C."/>
            <person name="Nielsen K.L."/>
        </authorList>
    </citation>
    <scope>NUCLEOTIDE SEQUENCE</scope>
    <source>
        <strain evidence="2">IBT 30069</strain>
    </source>
</reference>
<sequence length="254" mass="28616">MPLCFNSTTKEPYLRLAAPHSHIIITPHRSDPIADGIPARIEILNHPAVYMCLEGPPYPHLQEHAESWCNGKRDEMQEVVESLVCEFQEPSRNGEKARIFDKCPFTCIREVTEESSDGDPLTDVFIGDIGLVRYSFYEFRSGSDERQAARDRNNAIPGGDENIVWQFGDYLAPSHHGRGIMTGVIRSVIHDWAVPRMNVRDIRASAFVGNQGSLKVFLKNNFEETCTLEDWAPVSESRGGGTRSIVVVKWRGMN</sequence>